<dbReference type="EMBL" id="JAINUL010000001">
    <property type="protein sequence ID" value="MCC0093674.1"/>
    <property type="molecule type" value="Genomic_DNA"/>
</dbReference>
<gene>
    <name evidence="3" type="ORF">K7B10_02485</name>
</gene>
<keyword evidence="4" id="KW-1185">Reference proteome</keyword>
<proteinExistence type="inferred from homology"/>
<reference evidence="3 4" key="1">
    <citation type="submission" date="2021-08" db="EMBL/GenBank/DDBJ databases">
        <title>Genomic Architecture of Streptomyces flavotricini NGL1 and Streptomyces erythrochromogenes HMS4 With Differential Plant Beneficial attributes and laccase production capabilities.</title>
        <authorList>
            <person name="Salwan R."/>
            <person name="Kaur R."/>
            <person name="Sharma V."/>
        </authorList>
    </citation>
    <scope>NUCLEOTIDE SEQUENCE [LARGE SCALE GENOMIC DNA]</scope>
    <source>
        <strain evidence="3 4">NGL1</strain>
    </source>
</reference>
<feature type="domain" description="Superoxide dismutase copper/zinc binding" evidence="2">
    <location>
        <begin position="74"/>
        <end position="200"/>
    </location>
</feature>
<dbReference type="Pfam" id="PF00080">
    <property type="entry name" value="Sod_Cu"/>
    <property type="match status" value="1"/>
</dbReference>
<dbReference type="Gene3D" id="2.60.40.200">
    <property type="entry name" value="Superoxide dismutase, copper/zinc binding domain"/>
    <property type="match status" value="1"/>
</dbReference>
<dbReference type="SUPFAM" id="SSF49329">
    <property type="entry name" value="Cu,Zn superoxide dismutase-like"/>
    <property type="match status" value="1"/>
</dbReference>
<dbReference type="Proteomes" id="UP001520654">
    <property type="component" value="Unassembled WGS sequence"/>
</dbReference>
<comment type="caution">
    <text evidence="3">The sequence shown here is derived from an EMBL/GenBank/DDBJ whole genome shotgun (WGS) entry which is preliminary data.</text>
</comment>
<organism evidence="3 4">
    <name type="scientific">Streptomyces flavotricini</name>
    <dbReference type="NCBI Taxonomy" id="66888"/>
    <lineage>
        <taxon>Bacteria</taxon>
        <taxon>Bacillati</taxon>
        <taxon>Actinomycetota</taxon>
        <taxon>Actinomycetes</taxon>
        <taxon>Kitasatosporales</taxon>
        <taxon>Streptomycetaceae</taxon>
        <taxon>Streptomyces</taxon>
    </lineage>
</organism>
<evidence type="ECO:0000313" key="4">
    <source>
        <dbReference type="Proteomes" id="UP001520654"/>
    </source>
</evidence>
<evidence type="ECO:0000313" key="3">
    <source>
        <dbReference type="EMBL" id="MCC0093674.1"/>
    </source>
</evidence>
<evidence type="ECO:0000256" key="1">
    <source>
        <dbReference type="ARBA" id="ARBA00010457"/>
    </source>
</evidence>
<sequence length="204" mass="21654">MPYTGPCSAGDPGRPWREEPKMSFLVSALAASLAVLLPLGAVTGQDVTIEDSFRAAGGPHAHQAVTFDTRAVPVGGKVTVTERVGDDTHVELRLQGVEANRTFGAHVHQKPCGSMPNDSGPHYQDAVDPKQPSTNPAYANPRNEAWLDITTDRHGDGASASTLDWRFRTDRARSVVIHEHATHTGTGSAGTAGARLACVNVPFK</sequence>
<accession>A0ABS8E058</accession>
<evidence type="ECO:0000259" key="2">
    <source>
        <dbReference type="Pfam" id="PF00080"/>
    </source>
</evidence>
<name>A0ABS8E058_9ACTN</name>
<comment type="similarity">
    <text evidence="1">Belongs to the Cu-Zn superoxide dismutase family.</text>
</comment>
<dbReference type="InterPro" id="IPR001424">
    <property type="entry name" value="SOD_Cu_Zn_dom"/>
</dbReference>
<protein>
    <submittedName>
        <fullName evidence="3">Superoxide dismutase family protein</fullName>
    </submittedName>
</protein>
<dbReference type="InterPro" id="IPR036423">
    <property type="entry name" value="SOD-like_Cu/Zn_dom_sf"/>
</dbReference>